<dbReference type="Proteomes" id="UP000307440">
    <property type="component" value="Unassembled WGS sequence"/>
</dbReference>
<organism evidence="1 2">
    <name type="scientific">Coprinopsis marcescibilis</name>
    <name type="common">Agaric fungus</name>
    <name type="synonym">Psathyrella marcescibilis</name>
    <dbReference type="NCBI Taxonomy" id="230819"/>
    <lineage>
        <taxon>Eukaryota</taxon>
        <taxon>Fungi</taxon>
        <taxon>Dikarya</taxon>
        <taxon>Basidiomycota</taxon>
        <taxon>Agaricomycotina</taxon>
        <taxon>Agaricomycetes</taxon>
        <taxon>Agaricomycetidae</taxon>
        <taxon>Agaricales</taxon>
        <taxon>Agaricineae</taxon>
        <taxon>Psathyrellaceae</taxon>
        <taxon>Coprinopsis</taxon>
    </lineage>
</organism>
<accession>A0A5C3KF32</accession>
<evidence type="ECO:0000313" key="1">
    <source>
        <dbReference type="EMBL" id="TFK18293.1"/>
    </source>
</evidence>
<reference evidence="1 2" key="1">
    <citation type="journal article" date="2019" name="Nat. Ecol. Evol.">
        <title>Megaphylogeny resolves global patterns of mushroom evolution.</title>
        <authorList>
            <person name="Varga T."/>
            <person name="Krizsan K."/>
            <person name="Foldi C."/>
            <person name="Dima B."/>
            <person name="Sanchez-Garcia M."/>
            <person name="Sanchez-Ramirez S."/>
            <person name="Szollosi G.J."/>
            <person name="Szarkandi J.G."/>
            <person name="Papp V."/>
            <person name="Albert L."/>
            <person name="Andreopoulos W."/>
            <person name="Angelini C."/>
            <person name="Antonin V."/>
            <person name="Barry K.W."/>
            <person name="Bougher N.L."/>
            <person name="Buchanan P."/>
            <person name="Buyck B."/>
            <person name="Bense V."/>
            <person name="Catcheside P."/>
            <person name="Chovatia M."/>
            <person name="Cooper J."/>
            <person name="Damon W."/>
            <person name="Desjardin D."/>
            <person name="Finy P."/>
            <person name="Geml J."/>
            <person name="Haridas S."/>
            <person name="Hughes K."/>
            <person name="Justo A."/>
            <person name="Karasinski D."/>
            <person name="Kautmanova I."/>
            <person name="Kiss B."/>
            <person name="Kocsube S."/>
            <person name="Kotiranta H."/>
            <person name="LaButti K.M."/>
            <person name="Lechner B.E."/>
            <person name="Liimatainen K."/>
            <person name="Lipzen A."/>
            <person name="Lukacs Z."/>
            <person name="Mihaltcheva S."/>
            <person name="Morgado L.N."/>
            <person name="Niskanen T."/>
            <person name="Noordeloos M.E."/>
            <person name="Ohm R.A."/>
            <person name="Ortiz-Santana B."/>
            <person name="Ovrebo C."/>
            <person name="Racz N."/>
            <person name="Riley R."/>
            <person name="Savchenko A."/>
            <person name="Shiryaev A."/>
            <person name="Soop K."/>
            <person name="Spirin V."/>
            <person name="Szebenyi C."/>
            <person name="Tomsovsky M."/>
            <person name="Tulloss R.E."/>
            <person name="Uehling J."/>
            <person name="Grigoriev I.V."/>
            <person name="Vagvolgyi C."/>
            <person name="Papp T."/>
            <person name="Martin F.M."/>
            <person name="Miettinen O."/>
            <person name="Hibbett D.S."/>
            <person name="Nagy L.G."/>
        </authorList>
    </citation>
    <scope>NUCLEOTIDE SEQUENCE [LARGE SCALE GENOMIC DNA]</scope>
    <source>
        <strain evidence="1 2">CBS 121175</strain>
    </source>
</reference>
<proteinExistence type="predicted"/>
<evidence type="ECO:0000313" key="2">
    <source>
        <dbReference type="Proteomes" id="UP000307440"/>
    </source>
</evidence>
<dbReference type="AlphaFoldDB" id="A0A5C3KF32"/>
<protein>
    <submittedName>
        <fullName evidence="1">Uncharacterized protein</fullName>
    </submittedName>
</protein>
<sequence length="109" mass="12070">MCIFRAWSRVVGFIGVVLTASRLELGLRNIRSRMHPRSFQNTPKFPKSVEQSSRSPLVLFEVPTSCVTILTSAPPTPAIASAYQATLLYVLPFLNLEPGARKNELLGLQ</sequence>
<keyword evidence="2" id="KW-1185">Reference proteome</keyword>
<gene>
    <name evidence="1" type="ORF">FA15DRAFT_262217</name>
</gene>
<name>A0A5C3KF32_COPMA</name>
<dbReference type="EMBL" id="ML210414">
    <property type="protein sequence ID" value="TFK18293.1"/>
    <property type="molecule type" value="Genomic_DNA"/>
</dbReference>